<dbReference type="AlphaFoldDB" id="A0A060YMN9"/>
<dbReference type="STRING" id="8022.A0A060YMN9"/>
<reference evidence="1" key="2">
    <citation type="submission" date="2014-03" db="EMBL/GenBank/DDBJ databases">
        <authorList>
            <person name="Genoscope - CEA"/>
        </authorList>
    </citation>
    <scope>NUCLEOTIDE SEQUENCE</scope>
</reference>
<accession>A0A060YMN9</accession>
<dbReference type="PROSITE" id="PS51257">
    <property type="entry name" value="PROKAR_LIPOPROTEIN"/>
    <property type="match status" value="1"/>
</dbReference>
<evidence type="ECO:0000313" key="1">
    <source>
        <dbReference type="EMBL" id="CDQ90709.1"/>
    </source>
</evidence>
<gene>
    <name evidence="1" type="ORF">GSONMT00011769001</name>
</gene>
<organism evidence="1 2">
    <name type="scientific">Oncorhynchus mykiss</name>
    <name type="common">Rainbow trout</name>
    <name type="synonym">Salmo gairdneri</name>
    <dbReference type="NCBI Taxonomy" id="8022"/>
    <lineage>
        <taxon>Eukaryota</taxon>
        <taxon>Metazoa</taxon>
        <taxon>Chordata</taxon>
        <taxon>Craniata</taxon>
        <taxon>Vertebrata</taxon>
        <taxon>Euteleostomi</taxon>
        <taxon>Actinopterygii</taxon>
        <taxon>Neopterygii</taxon>
        <taxon>Teleostei</taxon>
        <taxon>Protacanthopterygii</taxon>
        <taxon>Salmoniformes</taxon>
        <taxon>Salmonidae</taxon>
        <taxon>Salmoninae</taxon>
        <taxon>Oncorhynchus</taxon>
    </lineage>
</organism>
<proteinExistence type="predicted"/>
<dbReference type="Proteomes" id="UP000193380">
    <property type="component" value="Unassembled WGS sequence"/>
</dbReference>
<name>A0A060YMN9_ONCMY</name>
<dbReference type="EMBL" id="FR910856">
    <property type="protein sequence ID" value="CDQ90709.1"/>
    <property type="molecule type" value="Genomic_DNA"/>
</dbReference>
<dbReference type="PaxDb" id="8022-A0A060YMN9"/>
<protein>
    <submittedName>
        <fullName evidence="1">Uncharacterized protein</fullName>
    </submittedName>
</protein>
<evidence type="ECO:0000313" key="2">
    <source>
        <dbReference type="Proteomes" id="UP000193380"/>
    </source>
</evidence>
<reference evidence="1" key="1">
    <citation type="journal article" date="2014" name="Nat. Commun.">
        <title>The rainbow trout genome provides novel insights into evolution after whole-genome duplication in vertebrates.</title>
        <authorList>
            <person name="Berthelot C."/>
            <person name="Brunet F."/>
            <person name="Chalopin D."/>
            <person name="Juanchich A."/>
            <person name="Bernard M."/>
            <person name="Noel B."/>
            <person name="Bento P."/>
            <person name="Da Silva C."/>
            <person name="Labadie K."/>
            <person name="Alberti A."/>
            <person name="Aury J.M."/>
            <person name="Louis A."/>
            <person name="Dehais P."/>
            <person name="Bardou P."/>
            <person name="Montfort J."/>
            <person name="Klopp C."/>
            <person name="Cabau C."/>
            <person name="Gaspin C."/>
            <person name="Thorgaard G.H."/>
            <person name="Boussaha M."/>
            <person name="Quillet E."/>
            <person name="Guyomard R."/>
            <person name="Galiana D."/>
            <person name="Bobe J."/>
            <person name="Volff J.N."/>
            <person name="Genet C."/>
            <person name="Wincker P."/>
            <person name="Jaillon O."/>
            <person name="Roest Crollius H."/>
            <person name="Guiguen Y."/>
        </authorList>
    </citation>
    <scope>NUCLEOTIDE SEQUENCE [LARGE SCALE GENOMIC DNA]</scope>
</reference>
<sequence>MIIDKEHRLCFCRTCFAFPFILFILVPHTISLGSCSSFTFSICWKISNNSLFGSWPEGHLWLNTTKLKSIWREDTFSSLTVATTVEHKLTLHYGVTVRKWIFSIFPGSHSIEFRSIHKPDQQPINSTLEALELFSTNEVFACENSTLYLYQDPNFILMLGHTVRYP</sequence>